<dbReference type="SUPFAM" id="SSF101790">
    <property type="entry name" value="Aminomethyltransferase beta-barrel domain"/>
    <property type="match status" value="1"/>
</dbReference>
<dbReference type="PANTHER" id="PTHR43757">
    <property type="entry name" value="AMINOMETHYLTRANSFERASE"/>
    <property type="match status" value="1"/>
</dbReference>
<dbReference type="InterPro" id="IPR006222">
    <property type="entry name" value="GCVT_N"/>
</dbReference>
<accession>A0A0B5CXB8</accession>
<organism evidence="12">
    <name type="scientific">Mastigamoeba balamuthi</name>
    <name type="common">Phreatamoeba balamuthi</name>
    <dbReference type="NCBI Taxonomy" id="108607"/>
    <lineage>
        <taxon>Eukaryota</taxon>
        <taxon>Amoebozoa</taxon>
        <taxon>Evosea</taxon>
        <taxon>Archamoebae</taxon>
        <taxon>Mastigamoebida</taxon>
        <taxon>Mastigamoebidae</taxon>
        <taxon>Mastigamoeba</taxon>
    </lineage>
</organism>
<comment type="subunit">
    <text evidence="8">The glycine cleavage system is composed of four proteins: P, T, L and H.</text>
</comment>
<dbReference type="GO" id="GO:0006546">
    <property type="term" value="P:glycine catabolic process"/>
    <property type="evidence" value="ECO:0007669"/>
    <property type="project" value="InterPro"/>
</dbReference>
<feature type="domain" description="GCVT N-terminal" evidence="10">
    <location>
        <begin position="28"/>
        <end position="285"/>
    </location>
</feature>
<keyword evidence="3 8" id="KW-0032">Aminotransferase</keyword>
<dbReference type="NCBIfam" id="TIGR00528">
    <property type="entry name" value="gcvT"/>
    <property type="match status" value="1"/>
</dbReference>
<feature type="compositionally biased region" description="Low complexity" evidence="9">
    <location>
        <begin position="1"/>
        <end position="19"/>
    </location>
</feature>
<comment type="function">
    <text evidence="8">The glycine cleavage system catalyzes the degradation of glycine.</text>
</comment>
<dbReference type="AlphaFoldDB" id="A0A0B5CXB8"/>
<keyword evidence="8" id="KW-0496">Mitochondrion</keyword>
<dbReference type="Gene3D" id="3.30.70.1400">
    <property type="entry name" value="Aminomethyltransferase beta-barrel domains"/>
    <property type="match status" value="1"/>
</dbReference>
<dbReference type="Gene3D" id="3.30.1360.120">
    <property type="entry name" value="Probable tRNA modification gtpase trme, domain 1"/>
    <property type="match status" value="1"/>
</dbReference>
<name>A0A0B5CXB8_MASBA</name>
<evidence type="ECO:0000256" key="5">
    <source>
        <dbReference type="ARBA" id="ARBA00031395"/>
    </source>
</evidence>
<protein>
    <recommendedName>
        <fullName evidence="2 8">Aminomethyltransferase</fullName>
        <ecNumber evidence="2 8">2.1.2.10</ecNumber>
    </recommendedName>
    <alternativeName>
        <fullName evidence="5 8">Glycine cleavage system T protein</fullName>
    </alternativeName>
</protein>
<dbReference type="InterPro" id="IPR027266">
    <property type="entry name" value="TrmE/GcvT-like"/>
</dbReference>
<evidence type="ECO:0000313" key="12">
    <source>
        <dbReference type="EMBL" id="AJE29365.1"/>
    </source>
</evidence>
<comment type="subcellular location">
    <subcellularLocation>
        <location evidence="8">Mitochondrion</location>
    </subcellularLocation>
</comment>
<reference evidence="12" key="1">
    <citation type="submission" date="2014-06" db="EMBL/GenBank/DDBJ databases">
        <authorList>
            <person name="Nyvltova E.W."/>
            <person name="Stairs C."/>
            <person name="Hrdy I."/>
            <person name="Pacesc J."/>
            <person name="Roger A.J."/>
            <person name="Tachezy J."/>
        </authorList>
    </citation>
    <scope>NUCLEOTIDE SEQUENCE</scope>
</reference>
<dbReference type="GO" id="GO:0005739">
    <property type="term" value="C:mitochondrion"/>
    <property type="evidence" value="ECO:0007669"/>
    <property type="project" value="UniProtKB-SubCell"/>
</dbReference>
<evidence type="ECO:0000256" key="1">
    <source>
        <dbReference type="ARBA" id="ARBA00008609"/>
    </source>
</evidence>
<evidence type="ECO:0000256" key="9">
    <source>
        <dbReference type="SAM" id="MobiDB-lite"/>
    </source>
</evidence>
<comment type="similarity">
    <text evidence="1 8">Belongs to the GcvT family.</text>
</comment>
<feature type="region of interest" description="Disordered" evidence="9">
    <location>
        <begin position="1"/>
        <end position="27"/>
    </location>
</feature>
<dbReference type="SUPFAM" id="SSF103025">
    <property type="entry name" value="Folate-binding domain"/>
    <property type="match status" value="1"/>
</dbReference>
<dbReference type="InterPro" id="IPR029043">
    <property type="entry name" value="GcvT/YgfZ_C"/>
</dbReference>
<evidence type="ECO:0000256" key="4">
    <source>
        <dbReference type="ARBA" id="ARBA00022679"/>
    </source>
</evidence>
<dbReference type="Pfam" id="PF08669">
    <property type="entry name" value="GCV_T_C"/>
    <property type="match status" value="1"/>
</dbReference>
<dbReference type="Pfam" id="PF01571">
    <property type="entry name" value="GCV_T"/>
    <property type="match status" value="1"/>
</dbReference>
<comment type="catalytic activity">
    <reaction evidence="6 8">
        <text>N(6)-[(R)-S(8)-aminomethyldihydrolipoyl]-L-lysyl-[protein] + (6S)-5,6,7,8-tetrahydrofolate = N(6)-[(R)-dihydrolipoyl]-L-lysyl-[protein] + (6R)-5,10-methylene-5,6,7,8-tetrahydrofolate + NH4(+)</text>
        <dbReference type="Rhea" id="RHEA:16945"/>
        <dbReference type="Rhea" id="RHEA-COMP:10475"/>
        <dbReference type="Rhea" id="RHEA-COMP:10492"/>
        <dbReference type="ChEBI" id="CHEBI:15636"/>
        <dbReference type="ChEBI" id="CHEBI:28938"/>
        <dbReference type="ChEBI" id="CHEBI:57453"/>
        <dbReference type="ChEBI" id="CHEBI:83100"/>
        <dbReference type="ChEBI" id="CHEBI:83143"/>
        <dbReference type="EC" id="2.1.2.10"/>
    </reaction>
</comment>
<keyword evidence="4 8" id="KW-0808">Transferase</keyword>
<evidence type="ECO:0000256" key="6">
    <source>
        <dbReference type="ARBA" id="ARBA00047665"/>
    </source>
</evidence>
<evidence type="ECO:0000259" key="10">
    <source>
        <dbReference type="Pfam" id="PF01571"/>
    </source>
</evidence>
<dbReference type="InterPro" id="IPR006223">
    <property type="entry name" value="GcvT"/>
</dbReference>
<dbReference type="InterPro" id="IPR028896">
    <property type="entry name" value="GcvT/YgfZ/DmdA"/>
</dbReference>
<dbReference type="Gene3D" id="4.10.1250.10">
    <property type="entry name" value="Aminomethyltransferase fragment"/>
    <property type="match status" value="1"/>
</dbReference>
<feature type="domain" description="Aminomethyltransferase C-terminal" evidence="11">
    <location>
        <begin position="309"/>
        <end position="388"/>
    </location>
</feature>
<dbReference type="PANTHER" id="PTHR43757:SF2">
    <property type="entry name" value="AMINOMETHYLTRANSFERASE, MITOCHONDRIAL"/>
    <property type="match status" value="1"/>
</dbReference>
<dbReference type="GO" id="GO:0005960">
    <property type="term" value="C:glycine cleavage complex"/>
    <property type="evidence" value="ECO:0007669"/>
    <property type="project" value="InterPro"/>
</dbReference>
<evidence type="ECO:0000256" key="7">
    <source>
        <dbReference type="PIRSR" id="PIRSR006487-1"/>
    </source>
</evidence>
<dbReference type="PIRSF" id="PIRSF006487">
    <property type="entry name" value="GcvT"/>
    <property type="match status" value="1"/>
</dbReference>
<dbReference type="NCBIfam" id="NF001567">
    <property type="entry name" value="PRK00389.1"/>
    <property type="match status" value="1"/>
</dbReference>
<proteinExistence type="evidence at transcript level"/>
<dbReference type="VEuPathDB" id="AmoebaDB:MBAL_007716"/>
<dbReference type="EC" id="2.1.2.10" evidence="2 8"/>
<reference evidence="12" key="2">
    <citation type="journal article" date="2015" name="Mol. Biol. Evol.">
        <title>Lateral gene transfer and gene duplication played a key role in the evolution of Mastigamoeba balamuthi hydrogenosomes.</title>
        <authorList>
            <person name="Nyvltova E."/>
            <person name="Stairs C.W."/>
            <person name="Hrdy I."/>
            <person name="Ridl J."/>
            <person name="Mach J."/>
            <person name="Paces J."/>
            <person name="Roger A.J."/>
            <person name="Tachezy J."/>
        </authorList>
    </citation>
    <scope>NUCLEOTIDE SEQUENCE</scope>
</reference>
<evidence type="ECO:0000259" key="11">
    <source>
        <dbReference type="Pfam" id="PF08669"/>
    </source>
</evidence>
<evidence type="ECO:0000256" key="8">
    <source>
        <dbReference type="RuleBase" id="RU003981"/>
    </source>
</evidence>
<keyword evidence="8" id="KW-0809">Transit peptide</keyword>
<evidence type="ECO:0000256" key="2">
    <source>
        <dbReference type="ARBA" id="ARBA00012616"/>
    </source>
</evidence>
<dbReference type="Gene3D" id="2.40.30.110">
    <property type="entry name" value="Aminomethyltransferase beta-barrel domains"/>
    <property type="match status" value="1"/>
</dbReference>
<dbReference type="GO" id="GO:0008483">
    <property type="term" value="F:transaminase activity"/>
    <property type="evidence" value="ECO:0007669"/>
    <property type="project" value="UniProtKB-KW"/>
</dbReference>
<dbReference type="GO" id="GO:0004047">
    <property type="term" value="F:aminomethyltransferase activity"/>
    <property type="evidence" value="ECO:0007669"/>
    <property type="project" value="UniProtKB-EC"/>
</dbReference>
<feature type="binding site" evidence="7">
    <location>
        <position position="223"/>
    </location>
    <ligand>
        <name>substrate</name>
    </ligand>
</feature>
<evidence type="ECO:0000256" key="3">
    <source>
        <dbReference type="ARBA" id="ARBA00022576"/>
    </source>
</evidence>
<dbReference type="InterPro" id="IPR013977">
    <property type="entry name" value="GcvT_C"/>
</dbReference>
<dbReference type="EMBL" id="KJ993876">
    <property type="protein sequence ID" value="AJE29365.1"/>
    <property type="molecule type" value="mRNA"/>
</dbReference>
<sequence length="395" mass="43040">MLSSSAPLSLPARMSSAPSGKPPKRTPMYDLHVKKGGKMIEFCGWSMPVQFEGMGVLKEIELCRKGAAIFDISHMGQIWIYGPGRSKFIEHVTTVDTDMEVGNIRYAVITDANGGALDDSMLCRQPDHLCLVVNAACYDGDIAHLRREARDWPNVVLRECYDTHGMFIIQGPRAEEVVSRFLSAADAATLARTPFMNRISVTLCGVDGVTMSRSGYTGEDGFEISAPRKEISRIVETLSNAPGCGLAGLGARDTLRLEAALTLYGNDMSREINFLEAGQSWALSKRRREEGGFIGAGEILRQLREGVKRKRVGLVIQGAPARDHTPLFDPKDPKKQIGVITSGGPSPTAGLNIGLGLVPTPYAKVGDTLLAQVRGKMLNAKIVKMPFVPHHYKKF</sequence>